<dbReference type="Proteomes" id="UP000075670">
    <property type="component" value="Unassembled WGS sequence"/>
</dbReference>
<gene>
    <name evidence="1" type="ORF">MOMUL_22730</name>
</gene>
<name>A0A151AVE7_9FIRM</name>
<accession>A0A151AVE7</accession>
<organism evidence="1 2">
    <name type="scientific">Moorella mulderi DSM 14980</name>
    <dbReference type="NCBI Taxonomy" id="1122241"/>
    <lineage>
        <taxon>Bacteria</taxon>
        <taxon>Bacillati</taxon>
        <taxon>Bacillota</taxon>
        <taxon>Clostridia</taxon>
        <taxon>Neomoorellales</taxon>
        <taxon>Neomoorellaceae</taxon>
        <taxon>Neomoorella</taxon>
    </lineage>
</organism>
<dbReference type="RefSeq" id="WP_062284956.1">
    <property type="nucleotide sequence ID" value="NZ_LTBC01000010.1"/>
</dbReference>
<dbReference type="PATRIC" id="fig|1122241.3.peg.2417"/>
<evidence type="ECO:0000313" key="1">
    <source>
        <dbReference type="EMBL" id="KYH31533.1"/>
    </source>
</evidence>
<dbReference type="OrthoDB" id="1726202at2"/>
<comment type="caution">
    <text evidence="1">The sequence shown here is derived from an EMBL/GenBank/DDBJ whole genome shotgun (WGS) entry which is preliminary data.</text>
</comment>
<dbReference type="AlphaFoldDB" id="A0A151AVE7"/>
<protein>
    <submittedName>
        <fullName evidence="1">Uncharacterized protein</fullName>
    </submittedName>
</protein>
<proteinExistence type="predicted"/>
<reference evidence="1 2" key="1">
    <citation type="submission" date="2016-02" db="EMBL/GenBank/DDBJ databases">
        <title>Genome sequence of Moorella mulderi DSM 14980.</title>
        <authorList>
            <person name="Poehlein A."/>
            <person name="Daniel R."/>
        </authorList>
    </citation>
    <scope>NUCLEOTIDE SEQUENCE [LARGE SCALE GENOMIC DNA]</scope>
    <source>
        <strain evidence="1 2">DSM 14980</strain>
    </source>
</reference>
<evidence type="ECO:0000313" key="2">
    <source>
        <dbReference type="Proteomes" id="UP000075670"/>
    </source>
</evidence>
<dbReference type="EMBL" id="LTBC01000010">
    <property type="protein sequence ID" value="KYH31533.1"/>
    <property type="molecule type" value="Genomic_DNA"/>
</dbReference>
<keyword evidence="2" id="KW-1185">Reference proteome</keyword>
<sequence>MKKEYHYDPELDIAAAKKTAELMKKAADEYIFDPNTEVMPAPRHWGEFPGRTRVCFTKTMREDGSLYYHMSVSAPYGKVKDLVVAALLKLFEAPSTVTEVPPGINPNVRHFFWPADQSTKIH</sequence>